<evidence type="ECO:0000256" key="1">
    <source>
        <dbReference type="ARBA" id="ARBA00005272"/>
    </source>
</evidence>
<dbReference type="GO" id="GO:0050136">
    <property type="term" value="F:NADH dehydrogenase (quinone) (non-electrogenic) activity"/>
    <property type="evidence" value="ECO:0007669"/>
    <property type="project" value="UniProtKB-EC"/>
</dbReference>
<dbReference type="EC" id="1.6.5.9" evidence="2"/>
<evidence type="ECO:0000256" key="5">
    <source>
        <dbReference type="ARBA" id="ARBA00023002"/>
    </source>
</evidence>
<dbReference type="InterPro" id="IPR036188">
    <property type="entry name" value="FAD/NAD-bd_sf"/>
</dbReference>
<feature type="transmembrane region" description="Helical" evidence="8">
    <location>
        <begin position="384"/>
        <end position="401"/>
    </location>
</feature>
<keyword evidence="3" id="KW-0285">Flavoprotein</keyword>
<dbReference type="InterPro" id="IPR045024">
    <property type="entry name" value="NDH-2"/>
</dbReference>
<evidence type="ECO:0000256" key="4">
    <source>
        <dbReference type="ARBA" id="ARBA00022827"/>
    </source>
</evidence>
<dbReference type="Proteomes" id="UP000029839">
    <property type="component" value="Unassembled WGS sequence"/>
</dbReference>
<dbReference type="PRINTS" id="PR00411">
    <property type="entry name" value="PNDRDTASEI"/>
</dbReference>
<reference evidence="10 11" key="1">
    <citation type="submission" date="2013-08" db="EMBL/GenBank/DDBJ databases">
        <title>Genome sequencing of Cellulomonas carbonis T26.</title>
        <authorList>
            <person name="Chen F."/>
            <person name="Li Y."/>
            <person name="Wang G."/>
        </authorList>
    </citation>
    <scope>NUCLEOTIDE SEQUENCE [LARGE SCALE GENOMIC DNA]</scope>
    <source>
        <strain evidence="10 11">T26</strain>
    </source>
</reference>
<proteinExistence type="inferred from homology"/>
<keyword evidence="6" id="KW-0520">NAD</keyword>
<keyword evidence="4" id="KW-0274">FAD</keyword>
<dbReference type="PANTHER" id="PTHR43706:SF47">
    <property type="entry name" value="EXTERNAL NADH-UBIQUINONE OXIDOREDUCTASE 1, MITOCHONDRIAL-RELATED"/>
    <property type="match status" value="1"/>
</dbReference>
<reference evidence="10 11" key="2">
    <citation type="journal article" date="2015" name="Stand. Genomic Sci.">
        <title>Draft genome sequence of Cellulomonas carbonis T26(T) and comparative analysis of six Cellulomonas genomes.</title>
        <authorList>
            <person name="Zhuang W."/>
            <person name="Zhang S."/>
            <person name="Xia X."/>
            <person name="Wang G."/>
        </authorList>
    </citation>
    <scope>NUCLEOTIDE SEQUENCE [LARGE SCALE GENOMIC DNA]</scope>
    <source>
        <strain evidence="10 11">T26</strain>
    </source>
</reference>
<keyword evidence="5" id="KW-0560">Oxidoreductase</keyword>
<name>A0A0A0BPW7_9CELL</name>
<sequence length="454" mass="48908">MTSTDRAASRHHVVVVGSGFGGLFTTRALARDPVKVTMIASTGHHLFQPLLYQVATGILSEGEVAPATRDVLRRQRNARVLLGTVTHVDLERRVVTSVSPAGETTTSYDTLVVAAGAGQSYFGNDRFAKYAPGMKSIDDALELRGRIFGAFELAELEHDPDVRRRLLTFVVVGAGPTGVEMAGQIAELAHRALRGNFRSIDPRDSRIVLVDAAPAILGTFSEKLSRAAARQLEDLGVEIRLGAMVTDVDSDGLELRDADGATSRIEARTKVWAAGVAASPLGRQLAEAAGATTDRAGRVEVEPDCSLPGHPEVFVIGDMMALDRLPGVAQVAMQSGKHVAGEIRRRLRGETSPRPFRFHDKGSMATVSRFHAVADVRGLELAGLPAWVMWLAVHVFYLIGFKNRVTTLLHWTVSFIGRGRSERTATLQQVRAREALAALEAEEAAPEGAGTMRT</sequence>
<protein>
    <recommendedName>
        <fullName evidence="2">NADH:ubiquinone reductase (non-electrogenic)</fullName>
        <ecNumber evidence="2">1.6.5.9</ecNumber>
    </recommendedName>
</protein>
<dbReference type="InterPro" id="IPR023753">
    <property type="entry name" value="FAD/NAD-binding_dom"/>
</dbReference>
<evidence type="ECO:0000256" key="6">
    <source>
        <dbReference type="ARBA" id="ARBA00023027"/>
    </source>
</evidence>
<feature type="domain" description="FAD/NAD(P)-binding" evidence="9">
    <location>
        <begin position="12"/>
        <end position="336"/>
    </location>
</feature>
<keyword evidence="11" id="KW-1185">Reference proteome</keyword>
<evidence type="ECO:0000256" key="8">
    <source>
        <dbReference type="SAM" id="Phobius"/>
    </source>
</evidence>
<dbReference type="RefSeq" id="WP_052426329.1">
    <property type="nucleotide sequence ID" value="NZ_AXCY01000067.1"/>
</dbReference>
<comment type="similarity">
    <text evidence="1">Belongs to the NADH dehydrogenase family.</text>
</comment>
<evidence type="ECO:0000313" key="10">
    <source>
        <dbReference type="EMBL" id="KGM09996.1"/>
    </source>
</evidence>
<keyword evidence="8" id="KW-0812">Transmembrane</keyword>
<evidence type="ECO:0000259" key="9">
    <source>
        <dbReference type="Pfam" id="PF07992"/>
    </source>
</evidence>
<dbReference type="EMBL" id="AXCY01000067">
    <property type="protein sequence ID" value="KGM09996.1"/>
    <property type="molecule type" value="Genomic_DNA"/>
</dbReference>
<dbReference type="Pfam" id="PF07992">
    <property type="entry name" value="Pyr_redox_2"/>
    <property type="match status" value="1"/>
</dbReference>
<comment type="catalytic activity">
    <reaction evidence="7">
        <text>a quinone + NADH + H(+) = a quinol + NAD(+)</text>
        <dbReference type="Rhea" id="RHEA:46160"/>
        <dbReference type="ChEBI" id="CHEBI:15378"/>
        <dbReference type="ChEBI" id="CHEBI:24646"/>
        <dbReference type="ChEBI" id="CHEBI:57540"/>
        <dbReference type="ChEBI" id="CHEBI:57945"/>
        <dbReference type="ChEBI" id="CHEBI:132124"/>
        <dbReference type="EC" id="1.6.5.9"/>
    </reaction>
</comment>
<dbReference type="PANTHER" id="PTHR43706">
    <property type="entry name" value="NADH DEHYDROGENASE"/>
    <property type="match status" value="1"/>
</dbReference>
<evidence type="ECO:0000256" key="2">
    <source>
        <dbReference type="ARBA" id="ARBA00012637"/>
    </source>
</evidence>
<dbReference type="SUPFAM" id="SSF51905">
    <property type="entry name" value="FAD/NAD(P)-binding domain"/>
    <property type="match status" value="1"/>
</dbReference>
<keyword evidence="8" id="KW-0472">Membrane</keyword>
<keyword evidence="8" id="KW-1133">Transmembrane helix</keyword>
<evidence type="ECO:0000313" key="11">
    <source>
        <dbReference type="Proteomes" id="UP000029839"/>
    </source>
</evidence>
<dbReference type="OrthoDB" id="9781621at2"/>
<evidence type="ECO:0000256" key="3">
    <source>
        <dbReference type="ARBA" id="ARBA00022630"/>
    </source>
</evidence>
<evidence type="ECO:0000256" key="7">
    <source>
        <dbReference type="ARBA" id="ARBA00047599"/>
    </source>
</evidence>
<dbReference type="Gene3D" id="3.50.50.100">
    <property type="match status" value="1"/>
</dbReference>
<organism evidence="10 11">
    <name type="scientific">Cellulomonas carbonis T26</name>
    <dbReference type="NCBI Taxonomy" id="947969"/>
    <lineage>
        <taxon>Bacteria</taxon>
        <taxon>Bacillati</taxon>
        <taxon>Actinomycetota</taxon>
        <taxon>Actinomycetes</taxon>
        <taxon>Micrococcales</taxon>
        <taxon>Cellulomonadaceae</taxon>
        <taxon>Cellulomonas</taxon>
    </lineage>
</organism>
<comment type="caution">
    <text evidence="10">The sequence shown here is derived from an EMBL/GenBank/DDBJ whole genome shotgun (WGS) entry which is preliminary data.</text>
</comment>
<accession>A0A0A0BPW7</accession>
<dbReference type="AlphaFoldDB" id="A0A0A0BPW7"/>
<gene>
    <name evidence="10" type="ORF">N868_17315</name>
</gene>
<dbReference type="PRINTS" id="PR00368">
    <property type="entry name" value="FADPNR"/>
</dbReference>